<organism evidence="2 3">
    <name type="scientific">Dibothriocephalus latus</name>
    <name type="common">Fish tapeworm</name>
    <name type="synonym">Diphyllobothrium latum</name>
    <dbReference type="NCBI Taxonomy" id="60516"/>
    <lineage>
        <taxon>Eukaryota</taxon>
        <taxon>Metazoa</taxon>
        <taxon>Spiralia</taxon>
        <taxon>Lophotrochozoa</taxon>
        <taxon>Platyhelminthes</taxon>
        <taxon>Cestoda</taxon>
        <taxon>Eucestoda</taxon>
        <taxon>Diphyllobothriidea</taxon>
        <taxon>Diphyllobothriidae</taxon>
        <taxon>Dibothriocephalus</taxon>
    </lineage>
</organism>
<dbReference type="PANTHER" id="PTHR22727">
    <property type="entry name" value="PROTEIN CBG13728"/>
    <property type="match status" value="1"/>
</dbReference>
<dbReference type="PROSITE" id="PS01248">
    <property type="entry name" value="EGF_LAM_1"/>
    <property type="match status" value="1"/>
</dbReference>
<evidence type="ECO:0000313" key="3">
    <source>
        <dbReference type="Proteomes" id="UP000281553"/>
    </source>
</evidence>
<feature type="domain" description="Laminin EGF-like" evidence="1">
    <location>
        <begin position="48"/>
        <end position="84"/>
    </location>
</feature>
<accession>A0A3P6PE73</accession>
<dbReference type="AlphaFoldDB" id="A0A3P6PE73"/>
<dbReference type="Proteomes" id="UP000281553">
    <property type="component" value="Unassembled WGS sequence"/>
</dbReference>
<name>A0A3P6PE73_DIBLA</name>
<protein>
    <recommendedName>
        <fullName evidence="1">Laminin EGF-like domain-containing protein</fullName>
    </recommendedName>
</protein>
<dbReference type="Gene3D" id="2.10.50.10">
    <property type="entry name" value="Tumor Necrosis Factor Receptor, subunit A, domain 2"/>
    <property type="match status" value="1"/>
</dbReference>
<evidence type="ECO:0000313" key="2">
    <source>
        <dbReference type="EMBL" id="VDK30040.1"/>
    </source>
</evidence>
<dbReference type="InterPro" id="IPR002049">
    <property type="entry name" value="LE_dom"/>
</dbReference>
<sequence>MPDAEGATFIWTFRRWSSGSKSTAANGDIARIYSIAVNNTRNTGALGCKACPLGVEGLICRPCGPGFFFALLKNTTSNGTVSACAPCPNGTIAVSDATSAMTVEQACRPCPPGTVPGSGPFCVTDLNPLSPVGQVYNLTNLMSEMSVQGVRLFTSQGNAYIHNFKFHLNTGSLQNQVHCINDDQPNRNVTAWICKETLIPKPHSGNQTETFFRIAPIRRRKSGPFVTHTGKQTEQCCCFMLAYLSALFLFEAMACILKKFHKN</sequence>
<dbReference type="OrthoDB" id="439917at2759"/>
<dbReference type="InterPro" id="IPR039181">
    <property type="entry name" value="Elapor1/2"/>
</dbReference>
<dbReference type="EMBL" id="UYRU01000345">
    <property type="protein sequence ID" value="VDK30040.1"/>
    <property type="molecule type" value="Genomic_DNA"/>
</dbReference>
<dbReference type="PANTHER" id="PTHR22727:SF15">
    <property type="entry name" value="MRH DOMAIN-CONTAINING PROTEIN"/>
    <property type="match status" value="1"/>
</dbReference>
<dbReference type="GO" id="GO:0016020">
    <property type="term" value="C:membrane"/>
    <property type="evidence" value="ECO:0007669"/>
    <property type="project" value="TreeGrafter"/>
</dbReference>
<evidence type="ECO:0000259" key="1">
    <source>
        <dbReference type="PROSITE" id="PS01248"/>
    </source>
</evidence>
<gene>
    <name evidence="2" type="ORF">DILT_LOCUS91</name>
</gene>
<proteinExistence type="predicted"/>
<reference evidence="2 3" key="1">
    <citation type="submission" date="2018-11" db="EMBL/GenBank/DDBJ databases">
        <authorList>
            <consortium name="Pathogen Informatics"/>
        </authorList>
    </citation>
    <scope>NUCLEOTIDE SEQUENCE [LARGE SCALE GENOMIC DNA]</scope>
</reference>
<keyword evidence="3" id="KW-1185">Reference proteome</keyword>